<reference evidence="3 4" key="1">
    <citation type="journal article" date="2024" name="Commun. Biol.">
        <title>Comparative genomic analysis of thermophilic fungi reveals convergent evolutionary adaptations and gene losses.</title>
        <authorList>
            <person name="Steindorff A.S."/>
            <person name="Aguilar-Pontes M.V."/>
            <person name="Robinson A.J."/>
            <person name="Andreopoulos B."/>
            <person name="LaButti K."/>
            <person name="Kuo A."/>
            <person name="Mondo S."/>
            <person name="Riley R."/>
            <person name="Otillar R."/>
            <person name="Haridas S."/>
            <person name="Lipzen A."/>
            <person name="Grimwood J."/>
            <person name="Schmutz J."/>
            <person name="Clum A."/>
            <person name="Reid I.D."/>
            <person name="Moisan M.C."/>
            <person name="Butler G."/>
            <person name="Nguyen T.T.M."/>
            <person name="Dewar K."/>
            <person name="Conant G."/>
            <person name="Drula E."/>
            <person name="Henrissat B."/>
            <person name="Hansel C."/>
            <person name="Singer S."/>
            <person name="Hutchinson M.I."/>
            <person name="de Vries R.P."/>
            <person name="Natvig D.O."/>
            <person name="Powell A.J."/>
            <person name="Tsang A."/>
            <person name="Grigoriev I.V."/>
        </authorList>
    </citation>
    <scope>NUCLEOTIDE SEQUENCE [LARGE SCALE GENOMIC DNA]</scope>
    <source>
        <strain evidence="3 4">ATCC 24622</strain>
    </source>
</reference>
<keyword evidence="1" id="KW-0812">Transmembrane</keyword>
<feature type="transmembrane region" description="Helical" evidence="1">
    <location>
        <begin position="80"/>
        <end position="100"/>
    </location>
</feature>
<accession>A0ABR3VHV7</accession>
<name>A0ABR3VHV7_9PEZI</name>
<comment type="caution">
    <text evidence="3">The sequence shown here is derived from an EMBL/GenBank/DDBJ whole genome shotgun (WGS) entry which is preliminary data.</text>
</comment>
<evidence type="ECO:0000313" key="3">
    <source>
        <dbReference type="EMBL" id="KAL1840691.1"/>
    </source>
</evidence>
<feature type="chain" id="PRO_5045713496" description="Secreted protein" evidence="2">
    <location>
        <begin position="18"/>
        <end position="233"/>
    </location>
</feature>
<dbReference type="EMBL" id="JAZHXJ010002170">
    <property type="protein sequence ID" value="KAL1840691.1"/>
    <property type="molecule type" value="Genomic_DNA"/>
</dbReference>
<gene>
    <name evidence="3" type="ORF">VTK73DRAFT_3697</name>
</gene>
<sequence>MALVVLLSFFSPHRVASIVTRLGNLVLHSLAAAAKRVPAPLSRLSGGSCQRVPARLVSLVYPAWHPWAALGCGPGLVALLWGWPCSFVVTIVPFATVLLVHGRPRGPLARSFTTETRDGVGSPRIPESRLHPCLTRRSRSRSGPFSLFIFFSFLTVHACKNKYHEDENDTRRVDGAHSVLVSLVSPPLIRTWARGRNRSWESVRRCPCLSVWEATLPPFVLPDRSTKTKEGPA</sequence>
<keyword evidence="1" id="KW-0472">Membrane</keyword>
<proteinExistence type="predicted"/>
<evidence type="ECO:0000313" key="4">
    <source>
        <dbReference type="Proteomes" id="UP001586593"/>
    </source>
</evidence>
<evidence type="ECO:0000256" key="1">
    <source>
        <dbReference type="SAM" id="Phobius"/>
    </source>
</evidence>
<evidence type="ECO:0000256" key="2">
    <source>
        <dbReference type="SAM" id="SignalP"/>
    </source>
</evidence>
<keyword evidence="1" id="KW-1133">Transmembrane helix</keyword>
<protein>
    <recommendedName>
        <fullName evidence="5">Secreted protein</fullName>
    </recommendedName>
</protein>
<dbReference type="Proteomes" id="UP001586593">
    <property type="component" value="Unassembled WGS sequence"/>
</dbReference>
<keyword evidence="4" id="KW-1185">Reference proteome</keyword>
<keyword evidence="2" id="KW-0732">Signal</keyword>
<evidence type="ECO:0008006" key="5">
    <source>
        <dbReference type="Google" id="ProtNLM"/>
    </source>
</evidence>
<organism evidence="3 4">
    <name type="scientific">Phialemonium thermophilum</name>
    <dbReference type="NCBI Taxonomy" id="223376"/>
    <lineage>
        <taxon>Eukaryota</taxon>
        <taxon>Fungi</taxon>
        <taxon>Dikarya</taxon>
        <taxon>Ascomycota</taxon>
        <taxon>Pezizomycotina</taxon>
        <taxon>Sordariomycetes</taxon>
        <taxon>Sordariomycetidae</taxon>
        <taxon>Cephalothecales</taxon>
        <taxon>Cephalothecaceae</taxon>
        <taxon>Phialemonium</taxon>
    </lineage>
</organism>
<feature type="signal peptide" evidence="2">
    <location>
        <begin position="1"/>
        <end position="17"/>
    </location>
</feature>